<organism evidence="4 5">
    <name type="scientific">Pyxidicoccus fallax</name>
    <dbReference type="NCBI Taxonomy" id="394095"/>
    <lineage>
        <taxon>Bacteria</taxon>
        <taxon>Pseudomonadati</taxon>
        <taxon>Myxococcota</taxon>
        <taxon>Myxococcia</taxon>
        <taxon>Myxococcales</taxon>
        <taxon>Cystobacterineae</taxon>
        <taxon>Myxococcaceae</taxon>
        <taxon>Pyxidicoccus</taxon>
    </lineage>
</organism>
<dbReference type="InterPro" id="IPR001789">
    <property type="entry name" value="Sig_transdc_resp-reg_receiver"/>
</dbReference>
<feature type="domain" description="Response regulatory" evidence="3">
    <location>
        <begin position="11"/>
        <end position="120"/>
    </location>
</feature>
<keyword evidence="5" id="KW-1185">Reference proteome</keyword>
<reference evidence="4 5" key="1">
    <citation type="submission" date="2020-04" db="EMBL/GenBank/DDBJ databases">
        <title>Draft genome of Pyxidicoccus fallax type strain.</title>
        <authorList>
            <person name="Whitworth D.E."/>
        </authorList>
    </citation>
    <scope>NUCLEOTIDE SEQUENCE [LARGE SCALE GENOMIC DNA]</scope>
    <source>
        <strain evidence="4 5">DSM 14698</strain>
    </source>
</reference>
<accession>A0A848L792</accession>
<evidence type="ECO:0000259" key="3">
    <source>
        <dbReference type="PROSITE" id="PS50110"/>
    </source>
</evidence>
<dbReference type="EMBL" id="JABBJJ010000020">
    <property type="protein sequence ID" value="NMO14504.1"/>
    <property type="molecule type" value="Genomic_DNA"/>
</dbReference>
<dbReference type="Proteomes" id="UP000518300">
    <property type="component" value="Unassembled WGS sequence"/>
</dbReference>
<gene>
    <name evidence="4" type="ORF">HG543_06475</name>
</gene>
<name>A0A848L792_9BACT</name>
<dbReference type="PANTHER" id="PTHR44591">
    <property type="entry name" value="STRESS RESPONSE REGULATOR PROTEIN 1"/>
    <property type="match status" value="1"/>
</dbReference>
<dbReference type="GO" id="GO:0000160">
    <property type="term" value="P:phosphorelay signal transduction system"/>
    <property type="evidence" value="ECO:0007669"/>
    <property type="project" value="InterPro"/>
</dbReference>
<dbReference type="CDD" id="cd00156">
    <property type="entry name" value="REC"/>
    <property type="match status" value="1"/>
</dbReference>
<feature type="modified residue" description="4-aspartylphosphate" evidence="2">
    <location>
        <position position="61"/>
    </location>
</feature>
<dbReference type="SUPFAM" id="SSF52172">
    <property type="entry name" value="CheY-like"/>
    <property type="match status" value="1"/>
</dbReference>
<keyword evidence="1 2" id="KW-0597">Phosphoprotein</keyword>
<dbReference type="PANTHER" id="PTHR44591:SF21">
    <property type="entry name" value="TWO-COMPONENT RESPONSE REGULATOR"/>
    <property type="match status" value="1"/>
</dbReference>
<evidence type="ECO:0000256" key="2">
    <source>
        <dbReference type="PROSITE-ProRule" id="PRU00169"/>
    </source>
</evidence>
<dbReference type="Pfam" id="PF00072">
    <property type="entry name" value="Response_reg"/>
    <property type="match status" value="1"/>
</dbReference>
<evidence type="ECO:0000313" key="4">
    <source>
        <dbReference type="EMBL" id="NMO14504.1"/>
    </source>
</evidence>
<dbReference type="SMART" id="SM00448">
    <property type="entry name" value="REC"/>
    <property type="match status" value="1"/>
</dbReference>
<evidence type="ECO:0000256" key="1">
    <source>
        <dbReference type="ARBA" id="ARBA00022553"/>
    </source>
</evidence>
<dbReference type="Gene3D" id="3.40.50.2300">
    <property type="match status" value="1"/>
</dbReference>
<proteinExistence type="predicted"/>
<protein>
    <submittedName>
        <fullName evidence="4">Response regulator</fullName>
    </submittedName>
</protein>
<comment type="caution">
    <text evidence="4">The sequence shown here is derived from an EMBL/GenBank/DDBJ whole genome shotgun (WGS) entry which is preliminary data.</text>
</comment>
<dbReference type="InterPro" id="IPR011006">
    <property type="entry name" value="CheY-like_superfamily"/>
</dbReference>
<dbReference type="PROSITE" id="PS50110">
    <property type="entry name" value="RESPONSE_REGULATORY"/>
    <property type="match status" value="1"/>
</dbReference>
<dbReference type="AlphaFoldDB" id="A0A848L792"/>
<evidence type="ECO:0000313" key="5">
    <source>
        <dbReference type="Proteomes" id="UP000518300"/>
    </source>
</evidence>
<dbReference type="InterPro" id="IPR050595">
    <property type="entry name" value="Bact_response_regulator"/>
</dbReference>
<sequence length="127" mass="13802">MMETSWTFGRCLLLVEDDPSNRMTLAALLEDAGFAVVTAGSYSEAAGLLNRPRAYDAVLLDQSLGDGFGTGLIPLVRHHMPKTKVVFVTGHDGKIDMPVDAVFRKGGHFDDLLAFLFKLLPQRPLGA</sequence>